<protein>
    <submittedName>
        <fullName evidence="2">DUF2490 domain-containing protein</fullName>
    </submittedName>
</protein>
<dbReference type="InterPro" id="IPR019619">
    <property type="entry name" value="DUF2490"/>
</dbReference>
<gene>
    <name evidence="2" type="ORF">FA045_11885</name>
</gene>
<proteinExistence type="predicted"/>
<sequence length="235" mass="27293">MRKYLLLAAFFCFISTSLFAQTVNQNSGWLFFLKSTKLSEKWGLHLDVQVRSADEWGYVRNVLVRPGLTYFINKNSNVTTGYLLATTKTQLSNLPDVNTNEHRIWEQYIYSHKLGSGALSHRFRLEQRFIGQPTGDDIFSQRIRYFFRFVQPLQKKEEAFTKGAFAALQNETFFNLQNKDQLNGSLFDQNRVYLAAGYRFSKKFDVEAGYLNQAINGRANNTVNHVAQLAFYTRF</sequence>
<dbReference type="OrthoDB" id="1118734at2"/>
<name>A0A4U1C1V0_9SPHI</name>
<reference evidence="2 3" key="1">
    <citation type="submission" date="2019-04" db="EMBL/GenBank/DDBJ databases">
        <title>Pedobacter sp. AR-2-6 sp. nov., isolated from Arctic soil.</title>
        <authorList>
            <person name="Dahal R.H."/>
            <person name="Kim D.-U."/>
        </authorList>
    </citation>
    <scope>NUCLEOTIDE SEQUENCE [LARGE SCALE GENOMIC DNA]</scope>
    <source>
        <strain evidence="2 3">AR-2-6</strain>
    </source>
</reference>
<evidence type="ECO:0000313" key="2">
    <source>
        <dbReference type="EMBL" id="TKB99606.1"/>
    </source>
</evidence>
<keyword evidence="3" id="KW-1185">Reference proteome</keyword>
<dbReference type="EMBL" id="SWBO01000006">
    <property type="protein sequence ID" value="TKB99606.1"/>
    <property type="molecule type" value="Genomic_DNA"/>
</dbReference>
<dbReference type="RefSeq" id="WP_136877299.1">
    <property type="nucleotide sequence ID" value="NZ_SWBO01000006.1"/>
</dbReference>
<dbReference type="AlphaFoldDB" id="A0A4U1C1V0"/>
<evidence type="ECO:0000256" key="1">
    <source>
        <dbReference type="SAM" id="SignalP"/>
    </source>
</evidence>
<dbReference type="Pfam" id="PF10677">
    <property type="entry name" value="DUF2490"/>
    <property type="match status" value="1"/>
</dbReference>
<comment type="caution">
    <text evidence="2">The sequence shown here is derived from an EMBL/GenBank/DDBJ whole genome shotgun (WGS) entry which is preliminary data.</text>
</comment>
<organism evidence="2 3">
    <name type="scientific">Pedobacter cryotolerans</name>
    <dbReference type="NCBI Taxonomy" id="2571270"/>
    <lineage>
        <taxon>Bacteria</taxon>
        <taxon>Pseudomonadati</taxon>
        <taxon>Bacteroidota</taxon>
        <taxon>Sphingobacteriia</taxon>
        <taxon>Sphingobacteriales</taxon>
        <taxon>Sphingobacteriaceae</taxon>
        <taxon>Pedobacter</taxon>
    </lineage>
</organism>
<feature type="chain" id="PRO_5020198745" evidence="1">
    <location>
        <begin position="21"/>
        <end position="235"/>
    </location>
</feature>
<evidence type="ECO:0000313" key="3">
    <source>
        <dbReference type="Proteomes" id="UP000310477"/>
    </source>
</evidence>
<feature type="signal peptide" evidence="1">
    <location>
        <begin position="1"/>
        <end position="20"/>
    </location>
</feature>
<keyword evidence="1" id="KW-0732">Signal</keyword>
<accession>A0A4U1C1V0</accession>
<dbReference type="Proteomes" id="UP000310477">
    <property type="component" value="Unassembled WGS sequence"/>
</dbReference>